<evidence type="ECO:0000313" key="2">
    <source>
        <dbReference type="Proteomes" id="UP000049855"/>
    </source>
</evidence>
<dbReference type="Proteomes" id="UP000049855">
    <property type="component" value="Unassembled WGS sequence"/>
</dbReference>
<accession>A0A0U1KRE4</accession>
<protein>
    <submittedName>
        <fullName evidence="1">Uncharacterized protein</fullName>
    </submittedName>
</protein>
<dbReference type="EMBL" id="CTRP01000001">
    <property type="protein sequence ID" value="CQR69988.1"/>
    <property type="molecule type" value="Genomic_DNA"/>
</dbReference>
<organism evidence="1 2">
    <name type="scientific">Sporomusa ovata</name>
    <dbReference type="NCBI Taxonomy" id="2378"/>
    <lineage>
        <taxon>Bacteria</taxon>
        <taxon>Bacillati</taxon>
        <taxon>Bacillota</taxon>
        <taxon>Negativicutes</taxon>
        <taxon>Selenomonadales</taxon>
        <taxon>Sporomusaceae</taxon>
        <taxon>Sporomusa</taxon>
    </lineage>
</organism>
<name>A0A0U1KRE4_9FIRM</name>
<gene>
    <name evidence="1" type="ORF">SpAn4DRAFT_4853</name>
</gene>
<dbReference type="AlphaFoldDB" id="A0A0U1KRE4"/>
<keyword evidence="2" id="KW-1185">Reference proteome</keyword>
<sequence>MLKEHISAYPQHELITIIYGNFTHLPQIITEVHNIAAEELFLDTG</sequence>
<reference evidence="2" key="1">
    <citation type="submission" date="2015-03" db="EMBL/GenBank/DDBJ databases">
        <authorList>
            <person name="Nijsse Bart"/>
        </authorList>
    </citation>
    <scope>NUCLEOTIDE SEQUENCE [LARGE SCALE GENOMIC DNA]</scope>
</reference>
<proteinExistence type="predicted"/>
<evidence type="ECO:0000313" key="1">
    <source>
        <dbReference type="EMBL" id="CQR69988.1"/>
    </source>
</evidence>